<dbReference type="Proteomes" id="UP000294813">
    <property type="component" value="Unassembled WGS sequence"/>
</dbReference>
<reference evidence="6 7" key="1">
    <citation type="submission" date="2019-03" db="EMBL/GenBank/DDBJ databases">
        <title>Genomic Encyclopedia of Type Strains, Phase IV (KMG-IV): sequencing the most valuable type-strain genomes for metagenomic binning, comparative biology and taxonomic classification.</title>
        <authorList>
            <person name="Goeker M."/>
        </authorList>
    </citation>
    <scope>NUCLEOTIDE SEQUENCE [LARGE SCALE GENOMIC DNA]</scope>
    <source>
        <strain evidence="6 7">DSM 11170</strain>
    </source>
</reference>
<organism evidence="6 7">
    <name type="scientific">Heliophilum fasciatum</name>
    <dbReference type="NCBI Taxonomy" id="35700"/>
    <lineage>
        <taxon>Bacteria</taxon>
        <taxon>Bacillati</taxon>
        <taxon>Bacillota</taxon>
        <taxon>Clostridia</taxon>
        <taxon>Eubacteriales</taxon>
        <taxon>Heliobacteriaceae</taxon>
        <taxon>Heliophilum</taxon>
    </lineage>
</organism>
<dbReference type="GO" id="GO:0005525">
    <property type="term" value="F:GTP binding"/>
    <property type="evidence" value="ECO:0007669"/>
    <property type="project" value="UniProtKB-KW"/>
</dbReference>
<evidence type="ECO:0000256" key="1">
    <source>
        <dbReference type="ARBA" id="ARBA00009625"/>
    </source>
</evidence>
<dbReference type="InterPro" id="IPR052040">
    <property type="entry name" value="GTPase/Isobutyryl-CoA_mutase"/>
</dbReference>
<keyword evidence="7" id="KW-1185">Reference proteome</keyword>
<accession>A0A4R2RXJ2</accession>
<evidence type="ECO:0000256" key="2">
    <source>
        <dbReference type="ARBA" id="ARBA00022741"/>
    </source>
</evidence>
<keyword evidence="5" id="KW-0143">Chaperone</keyword>
<dbReference type="NCBIfam" id="TIGR00750">
    <property type="entry name" value="lao"/>
    <property type="match status" value="1"/>
</dbReference>
<dbReference type="OrthoDB" id="9778292at2"/>
<evidence type="ECO:0000256" key="3">
    <source>
        <dbReference type="ARBA" id="ARBA00022801"/>
    </source>
</evidence>
<protein>
    <submittedName>
        <fullName evidence="6">LAO/AO transport system kinase</fullName>
    </submittedName>
</protein>
<dbReference type="CDD" id="cd03114">
    <property type="entry name" value="MMAA-like"/>
    <property type="match status" value="1"/>
</dbReference>
<sequence length="320" mass="34978">MIEHVPALLAGDRRIAAKMISLVENNGDQKTEILKAIYPHTGKAYILGITGSPGAGKSSLTDQIISQYRQRGQKVGVIAVDPTSPFTGGALLGDRIRMNEHYTDRNVFIRSMGTRGSLGGLSRSTKEAIKILDAFGCDIIIVETVGVGQSELEIMTAADTTIVVLTPGAGDSIQAIKAGIMEIADIFAINKADLLGADRVVTEVEVMLDLAAHNHPQGSLPWRPPVVKTITVRNEGVDKLIKAVDSHHEYLNESGRFTTERQERLKAEFAEIMEHHIRDLIRNQLQKTGEWQALQDQVMGRTVDPHTAAEEILTKTFKKG</sequence>
<keyword evidence="6" id="KW-0418">Kinase</keyword>
<dbReference type="InterPro" id="IPR027417">
    <property type="entry name" value="P-loop_NTPase"/>
</dbReference>
<comment type="similarity">
    <text evidence="1">Belongs to the SIMIBI class G3E GTPase family. ArgK/MeaB subfamily.</text>
</comment>
<keyword evidence="2" id="KW-0547">Nucleotide-binding</keyword>
<dbReference type="InterPro" id="IPR005129">
    <property type="entry name" value="GTPase_ArgK"/>
</dbReference>
<keyword evidence="6" id="KW-0808">Transferase</keyword>
<comment type="caution">
    <text evidence="6">The sequence shown here is derived from an EMBL/GenBank/DDBJ whole genome shotgun (WGS) entry which is preliminary data.</text>
</comment>
<dbReference type="GO" id="GO:0003924">
    <property type="term" value="F:GTPase activity"/>
    <property type="evidence" value="ECO:0007669"/>
    <property type="project" value="InterPro"/>
</dbReference>
<dbReference type="SUPFAM" id="SSF52540">
    <property type="entry name" value="P-loop containing nucleoside triphosphate hydrolases"/>
    <property type="match status" value="1"/>
</dbReference>
<proteinExistence type="inferred from homology"/>
<dbReference type="PANTHER" id="PTHR43087:SF1">
    <property type="entry name" value="LAO_AO TRANSPORT SYSTEM ATPASE"/>
    <property type="match status" value="1"/>
</dbReference>
<dbReference type="EMBL" id="SLXT01000004">
    <property type="protein sequence ID" value="TCP68214.1"/>
    <property type="molecule type" value="Genomic_DNA"/>
</dbReference>
<keyword evidence="3" id="KW-0378">Hydrolase</keyword>
<keyword evidence="4" id="KW-0342">GTP-binding</keyword>
<evidence type="ECO:0000256" key="5">
    <source>
        <dbReference type="ARBA" id="ARBA00023186"/>
    </source>
</evidence>
<dbReference type="Pfam" id="PF03308">
    <property type="entry name" value="MeaB"/>
    <property type="match status" value="1"/>
</dbReference>
<dbReference type="PANTHER" id="PTHR43087">
    <property type="entry name" value="LYSINE/ARGININE/ORNITHINE TRANSPORT SYSTEM KINASE"/>
    <property type="match status" value="1"/>
</dbReference>
<dbReference type="AlphaFoldDB" id="A0A4R2RXJ2"/>
<evidence type="ECO:0000313" key="7">
    <source>
        <dbReference type="Proteomes" id="UP000294813"/>
    </source>
</evidence>
<name>A0A4R2RXJ2_9FIRM</name>
<dbReference type="GO" id="GO:0016301">
    <property type="term" value="F:kinase activity"/>
    <property type="evidence" value="ECO:0007669"/>
    <property type="project" value="UniProtKB-KW"/>
</dbReference>
<evidence type="ECO:0000256" key="4">
    <source>
        <dbReference type="ARBA" id="ARBA00023134"/>
    </source>
</evidence>
<dbReference type="Gene3D" id="3.40.50.300">
    <property type="entry name" value="P-loop containing nucleotide triphosphate hydrolases"/>
    <property type="match status" value="1"/>
</dbReference>
<evidence type="ECO:0000313" key="6">
    <source>
        <dbReference type="EMBL" id="TCP68214.1"/>
    </source>
</evidence>
<gene>
    <name evidence="6" type="ORF">EDD73_104117</name>
</gene>
<dbReference type="RefSeq" id="WP_131918242.1">
    <property type="nucleotide sequence ID" value="NZ_JAOQNU010000004.1"/>
</dbReference>